<feature type="compositionally biased region" description="Basic and acidic residues" evidence="1">
    <location>
        <begin position="628"/>
        <end position="641"/>
    </location>
</feature>
<protein>
    <submittedName>
        <fullName evidence="2">Poly(A)-binding protein binding protein</fullName>
    </submittedName>
</protein>
<reference evidence="2" key="1">
    <citation type="submission" date="2023-06" db="EMBL/GenBank/DDBJ databases">
        <title>Black Yeasts Isolated from many extreme environments.</title>
        <authorList>
            <person name="Coleine C."/>
            <person name="Stajich J.E."/>
            <person name="Selbmann L."/>
        </authorList>
    </citation>
    <scope>NUCLEOTIDE SEQUENCE</scope>
    <source>
        <strain evidence="2">CCFEE 5200</strain>
    </source>
</reference>
<feature type="region of interest" description="Disordered" evidence="1">
    <location>
        <begin position="1093"/>
        <end position="1112"/>
    </location>
</feature>
<evidence type="ECO:0000313" key="3">
    <source>
        <dbReference type="Proteomes" id="UP001175353"/>
    </source>
</evidence>
<evidence type="ECO:0000313" key="2">
    <source>
        <dbReference type="EMBL" id="KAK0968566.1"/>
    </source>
</evidence>
<dbReference type="AlphaFoldDB" id="A0AAN6K7M0"/>
<feature type="compositionally biased region" description="Basic and acidic residues" evidence="1">
    <location>
        <begin position="329"/>
        <end position="338"/>
    </location>
</feature>
<feature type="compositionally biased region" description="Polar residues" evidence="1">
    <location>
        <begin position="1096"/>
        <end position="1112"/>
    </location>
</feature>
<name>A0AAN6K7M0_9PEZI</name>
<sequence length="1186" mass="131321">MGHFAWSVAWSDVSLHIGFIIDPRYWLPGRFTYGPWPRSARQGSRLAVQSARDTVQNKLLFFLPSPWPERYPAWEEVLTLNPQTGEWEESRVKSVLINLYGASVAAGVGDVGKMREFEELAEKESQIARRFWVDEEVVRRVRELEGEVQAVEGLQGNSEGKLRRVKSREGLGEMSGSGVGEHHCEKEFASMEKTKKPKKKRKAVLPPARLPESTLRSAIDMPSQAPDLELVDLDVGAPKDNAKTCWNAANLPSPVQNPKRVPWKPAADLVTTPRGSKCASTGSQTHAASPTTQDRQAGDLLLEAMGTPDTSERKRGKSPVPDVASAECMHSDNDHGDLPETDETTANSSFSQTQLSRLARKVKKVRHQENKRRAKAESLSQEDSARRLRVWERMGDGAAVCCSSKREGAADIPLAVLSGGRFFEQANPEAPPVQQPGADAARYTFPSERASVNRSGHGTEPPSEAHLLLQSSIGTIPPAYRPTEIASEDDSQAAAAEKKTEDFWNALVQQVAEHAQERKVQATIICDSSPASPPPSQAATDLVGVRQAEQWALHRSKEAEFARSTWQPCNVCARWSNEVLTCPHADLPGVDAMSAGVMETRRSPLTEAQESEPDRMPKRAHKAGPTEAIEHRNLDEGSQRLSDRLVTEQALRKIEPAHHELAQPPDETESAIDQLLPFEQPLHQPRRATVPPSGQPRPLWTLTVAEQTPNKTEKAQYEHVPAEVTFNEPRRATVPPSDPPPPELALTGADYTAHVEQAQGEVVPSDWLTREMNAHFPYWAVSFPRGWTPCQSCGWLSDRPKRCTHEGRRLWEEEYKNKPARKQLWWPKVPQDEDTVAPEHPAQIKSNAREQLELFPGFDGSAYPSFQMQRWDDRPMGLMPPQSNFQPWRRPYAHFHEQLELFPVFNGSAYPSIHMQRWDDRSMGLLPPETNFQPWRRPYAHVHEQPAASRPHPTLSERKRAARMVDSAMAIARGACVAFTTTPPPRKYEGTIWMLEPVTGRLGLRMGEDDTAADPGVSLAGFSMSEIHTLAFRTVGARGMTSDTWSIPLAKLPGAAERMTAWLQWLHGVWSKGLTPLSPPASRLPTPPSLLLTEVAGSNHSDSSRTPSPQTVRCDSIFFDKGQRLPIEGDSCKSIDGAFNPVKRMLNETTPPADGDAFAANGGMPPVSDAPLTWPSGGLEGAFAGS</sequence>
<organism evidence="2 3">
    <name type="scientific">Friedmanniomyces endolithicus</name>
    <dbReference type="NCBI Taxonomy" id="329885"/>
    <lineage>
        <taxon>Eukaryota</taxon>
        <taxon>Fungi</taxon>
        <taxon>Dikarya</taxon>
        <taxon>Ascomycota</taxon>
        <taxon>Pezizomycotina</taxon>
        <taxon>Dothideomycetes</taxon>
        <taxon>Dothideomycetidae</taxon>
        <taxon>Mycosphaerellales</taxon>
        <taxon>Teratosphaeriaceae</taxon>
        <taxon>Friedmanniomyces</taxon>
    </lineage>
</organism>
<feature type="region of interest" description="Disordered" evidence="1">
    <location>
        <begin position="269"/>
        <end position="354"/>
    </location>
</feature>
<comment type="caution">
    <text evidence="2">The sequence shown here is derived from an EMBL/GenBank/DDBJ whole genome shotgun (WGS) entry which is preliminary data.</text>
</comment>
<feature type="compositionally biased region" description="Polar residues" evidence="1">
    <location>
        <begin position="344"/>
        <end position="354"/>
    </location>
</feature>
<keyword evidence="3" id="KW-1185">Reference proteome</keyword>
<feature type="region of interest" description="Disordered" evidence="1">
    <location>
        <begin position="1150"/>
        <end position="1186"/>
    </location>
</feature>
<evidence type="ECO:0000256" key="1">
    <source>
        <dbReference type="SAM" id="MobiDB-lite"/>
    </source>
</evidence>
<dbReference type="EMBL" id="JAUJLE010000206">
    <property type="protein sequence ID" value="KAK0968566.1"/>
    <property type="molecule type" value="Genomic_DNA"/>
</dbReference>
<proteinExistence type="predicted"/>
<dbReference type="Proteomes" id="UP001175353">
    <property type="component" value="Unassembled WGS sequence"/>
</dbReference>
<accession>A0AAN6K7M0</accession>
<feature type="compositionally biased region" description="Polar residues" evidence="1">
    <location>
        <begin position="278"/>
        <end position="295"/>
    </location>
</feature>
<feature type="region of interest" description="Disordered" evidence="1">
    <location>
        <begin position="602"/>
        <end position="641"/>
    </location>
</feature>
<gene>
    <name evidence="2" type="primary">PBP1_4</name>
    <name evidence="2" type="ORF">LTR91_016700</name>
</gene>
<feature type="region of interest" description="Disordered" evidence="1">
    <location>
        <begin position="478"/>
        <end position="498"/>
    </location>
</feature>